<dbReference type="Proteomes" id="UP000887579">
    <property type="component" value="Unplaced"/>
</dbReference>
<protein>
    <submittedName>
        <fullName evidence="2">Uncharacterized protein</fullName>
    </submittedName>
</protein>
<organism evidence="1 2">
    <name type="scientific">Panagrolaimus sp. ES5</name>
    <dbReference type="NCBI Taxonomy" id="591445"/>
    <lineage>
        <taxon>Eukaryota</taxon>
        <taxon>Metazoa</taxon>
        <taxon>Ecdysozoa</taxon>
        <taxon>Nematoda</taxon>
        <taxon>Chromadorea</taxon>
        <taxon>Rhabditida</taxon>
        <taxon>Tylenchina</taxon>
        <taxon>Panagrolaimomorpha</taxon>
        <taxon>Panagrolaimoidea</taxon>
        <taxon>Panagrolaimidae</taxon>
        <taxon>Panagrolaimus</taxon>
    </lineage>
</organism>
<evidence type="ECO:0000313" key="2">
    <source>
        <dbReference type="WBParaSite" id="ES5_v2.g20087.t1"/>
    </source>
</evidence>
<name>A0AC34FRZ3_9BILA</name>
<evidence type="ECO:0000313" key="1">
    <source>
        <dbReference type="Proteomes" id="UP000887579"/>
    </source>
</evidence>
<sequence length="204" mass="23233">MIHSSFDPLDPKYRCFFGLVHVKTATNFLAYVNLTLTILFTISAISNLNVLQVLVVAFVSALIIGAAIYGVATEKAQWLIPYLFSSGLYLALNFIIIVIGLITLLVAAVETVATRSERRNYIYEQRDWYEIKYDIIPKVLLVFFLYAFKLGICIWSYMVVYRCFQFFVGKKEASRLPRYQTSSFGNPTFSNAPETKSSIDEVNL</sequence>
<proteinExistence type="predicted"/>
<dbReference type="WBParaSite" id="ES5_v2.g20087.t1">
    <property type="protein sequence ID" value="ES5_v2.g20087.t1"/>
    <property type="gene ID" value="ES5_v2.g20087"/>
</dbReference>
<accession>A0AC34FRZ3</accession>
<reference evidence="2" key="1">
    <citation type="submission" date="2022-11" db="UniProtKB">
        <authorList>
            <consortium name="WormBaseParasite"/>
        </authorList>
    </citation>
    <scope>IDENTIFICATION</scope>
</reference>